<dbReference type="STRING" id="55207.KP22_03735"/>
<dbReference type="AlphaFoldDB" id="A0A093RVK7"/>
<comment type="caution">
    <text evidence="2">The sequence shown here is derived from an EMBL/GenBank/DDBJ whole genome shotgun (WGS) entry which is preliminary data.</text>
</comment>
<evidence type="ECO:0000259" key="1">
    <source>
        <dbReference type="Pfam" id="PF06904"/>
    </source>
</evidence>
<dbReference type="InterPro" id="IPR009683">
    <property type="entry name" value="Extensin-like_C"/>
</dbReference>
<accession>A0A093RVK7</accession>
<protein>
    <submittedName>
        <fullName evidence="2">Extensin</fullName>
    </submittedName>
</protein>
<dbReference type="Proteomes" id="UP000032874">
    <property type="component" value="Unassembled WGS sequence"/>
</dbReference>
<proteinExistence type="predicted"/>
<dbReference type="EMBL" id="JQHM01000001">
    <property type="protein sequence ID" value="KFX07212.1"/>
    <property type="molecule type" value="Genomic_DNA"/>
</dbReference>
<feature type="domain" description="Extensin-like C-terminal" evidence="1">
    <location>
        <begin position="58"/>
        <end position="231"/>
    </location>
</feature>
<evidence type="ECO:0000313" key="2">
    <source>
        <dbReference type="EMBL" id="KFX07212.1"/>
    </source>
</evidence>
<evidence type="ECO:0000313" key="3">
    <source>
        <dbReference type="Proteomes" id="UP000032874"/>
    </source>
</evidence>
<dbReference type="eggNOG" id="COG3921">
    <property type="taxonomic scope" value="Bacteria"/>
</dbReference>
<name>A0A093RVK7_9GAMM</name>
<dbReference type="Pfam" id="PF06904">
    <property type="entry name" value="Extensin-like_C"/>
    <property type="match status" value="1"/>
</dbReference>
<gene>
    <name evidence="2" type="ORF">KP22_03735</name>
</gene>
<organism evidence="2 3">
    <name type="scientific">Pectobacterium betavasculorum</name>
    <dbReference type="NCBI Taxonomy" id="55207"/>
    <lineage>
        <taxon>Bacteria</taxon>
        <taxon>Pseudomonadati</taxon>
        <taxon>Pseudomonadota</taxon>
        <taxon>Gammaproteobacteria</taxon>
        <taxon>Enterobacterales</taxon>
        <taxon>Pectobacteriaceae</taxon>
        <taxon>Pectobacterium</taxon>
    </lineage>
</organism>
<reference evidence="2 3" key="1">
    <citation type="submission" date="2014-08" db="EMBL/GenBank/DDBJ databases">
        <title>Genome sequences of NCPPB Pectobacterium isolates.</title>
        <authorList>
            <person name="Glover R.H."/>
            <person name="Sapp M."/>
            <person name="Elphinstone J."/>
        </authorList>
    </citation>
    <scope>NUCLEOTIDE SEQUENCE [LARGE SCALE GENOMIC DNA]</scope>
    <source>
        <strain evidence="2 3">NCPPB 2795</strain>
    </source>
</reference>
<sequence>MRRWGIFVMILGTLVALAPWIQRHLPPGYDPFSPLTVDDPPTFITRLKMKSVANDPEACLALLKQAQENGRLRFAVANDISGQCPVASPVRVQGFGPVTLSSSFLASCPLALSSTMFVAQVAVPQAESLGSSLKRIDHMGSYACRNVYHRPEGRLSEHATADAWDVTAFRLSDGRQVSVLNQWSETGARGSYLRNTFSESCRFFGNSLGPEYNAAHANHFHFGMRGFGVCR</sequence>
<dbReference type="RefSeq" id="WP_039322428.1">
    <property type="nucleotide sequence ID" value="NZ_JQHM01000001.1"/>
</dbReference>